<dbReference type="EMBL" id="VOEI01000003">
    <property type="protein sequence ID" value="TWR26136.1"/>
    <property type="molecule type" value="Genomic_DNA"/>
</dbReference>
<name>A0A563U458_9SPHI</name>
<comment type="caution">
    <text evidence="2">The sequence shown here is derived from an EMBL/GenBank/DDBJ whole genome shotgun (WGS) entry which is preliminary data.</text>
</comment>
<keyword evidence="1" id="KW-0732">Signal</keyword>
<keyword evidence="3" id="KW-1185">Reference proteome</keyword>
<dbReference type="AlphaFoldDB" id="A0A563U458"/>
<dbReference type="Pfam" id="PF19765">
    <property type="entry name" value="DUF6252"/>
    <property type="match status" value="1"/>
</dbReference>
<dbReference type="Proteomes" id="UP000318010">
    <property type="component" value="Unassembled WGS sequence"/>
</dbReference>
<evidence type="ECO:0000313" key="2">
    <source>
        <dbReference type="EMBL" id="TWR26136.1"/>
    </source>
</evidence>
<proteinExistence type="predicted"/>
<dbReference type="RefSeq" id="WP_146271268.1">
    <property type="nucleotide sequence ID" value="NZ_VOEI01000003.1"/>
</dbReference>
<feature type="signal peptide" evidence="1">
    <location>
        <begin position="1"/>
        <end position="21"/>
    </location>
</feature>
<dbReference type="InterPro" id="IPR046219">
    <property type="entry name" value="DUF6252"/>
</dbReference>
<dbReference type="OrthoDB" id="795331at2"/>
<reference evidence="2 3" key="1">
    <citation type="submission" date="2019-07" db="EMBL/GenBank/DDBJ databases">
        <authorList>
            <person name="Kim J."/>
        </authorList>
    </citation>
    <scope>NUCLEOTIDE SEQUENCE [LARGE SCALE GENOMIC DNA]</scope>
    <source>
        <strain evidence="2 3">MJ1a</strain>
    </source>
</reference>
<evidence type="ECO:0000313" key="3">
    <source>
        <dbReference type="Proteomes" id="UP000318010"/>
    </source>
</evidence>
<accession>A0A563U458</accession>
<sequence>MNRKYRIPVIAILSFSLFSCKKSSTSETVTPTPVLQATIGGSTWTPDTVSATITYNATAKTKTFHFTGTQAQKQIDISIQDVSPVNNQNFTGGSYLPDANGINTFNYSTQIKNSSGAYVFAPYGVIKPGDGNVTVTALDSAGKTISGTFYFNASKNNYDSNGNIISADLVGVSGGSFKIPYQFIRQ</sequence>
<gene>
    <name evidence="2" type="ORF">FPZ42_10940</name>
</gene>
<dbReference type="PROSITE" id="PS51257">
    <property type="entry name" value="PROKAR_LIPOPROTEIN"/>
    <property type="match status" value="1"/>
</dbReference>
<organism evidence="2 3">
    <name type="scientific">Mucilaginibacter achroorhodeus</name>
    <dbReference type="NCBI Taxonomy" id="2599294"/>
    <lineage>
        <taxon>Bacteria</taxon>
        <taxon>Pseudomonadati</taxon>
        <taxon>Bacteroidota</taxon>
        <taxon>Sphingobacteriia</taxon>
        <taxon>Sphingobacteriales</taxon>
        <taxon>Sphingobacteriaceae</taxon>
        <taxon>Mucilaginibacter</taxon>
    </lineage>
</organism>
<evidence type="ECO:0000256" key="1">
    <source>
        <dbReference type="SAM" id="SignalP"/>
    </source>
</evidence>
<feature type="chain" id="PRO_5021771093" evidence="1">
    <location>
        <begin position="22"/>
        <end position="186"/>
    </location>
</feature>
<protein>
    <submittedName>
        <fullName evidence="2">Uncharacterized protein</fullName>
    </submittedName>
</protein>